<keyword evidence="2" id="KW-1185">Reference proteome</keyword>
<reference evidence="1" key="1">
    <citation type="submission" date="2017-12" db="EMBL/GenBank/DDBJ databases">
        <title>Genomics of Macrococcus caseolyticus.</title>
        <authorList>
            <person name="MacFadyen A.C."/>
            <person name="Paterson G.K."/>
        </authorList>
    </citation>
    <scope>NUCLEOTIDE SEQUENCE</scope>
    <source>
        <strain evidence="1">5459_5_49</strain>
    </source>
</reference>
<accession>A0ACC9MV33</accession>
<evidence type="ECO:0000313" key="1">
    <source>
        <dbReference type="EMBL" id="PKE57290.1"/>
    </source>
</evidence>
<gene>
    <name evidence="1" type="ORF">CW682_01375</name>
</gene>
<dbReference type="EMBL" id="PIWU01000002">
    <property type="protein sequence ID" value="PKE57290.1"/>
    <property type="molecule type" value="Genomic_DNA"/>
</dbReference>
<dbReference type="Proteomes" id="UP000233606">
    <property type="component" value="Unassembled WGS sequence"/>
</dbReference>
<name>A0ACC9MV33_9STAP</name>
<organism evidence="1 2">
    <name type="scientific">Macrococcoides caseolyticum</name>
    <dbReference type="NCBI Taxonomy" id="69966"/>
    <lineage>
        <taxon>Bacteria</taxon>
        <taxon>Bacillati</taxon>
        <taxon>Bacillota</taxon>
        <taxon>Bacilli</taxon>
        <taxon>Bacillales</taxon>
        <taxon>Staphylococcaceae</taxon>
        <taxon>Macrococcoides</taxon>
    </lineage>
</organism>
<evidence type="ECO:0000313" key="2">
    <source>
        <dbReference type="Proteomes" id="UP000233606"/>
    </source>
</evidence>
<comment type="caution">
    <text evidence="1">The sequence shown here is derived from an EMBL/GenBank/DDBJ whole genome shotgun (WGS) entry which is preliminary data.</text>
</comment>
<proteinExistence type="predicted"/>
<sequence length="573" mass="64322">MVIRNIYTGRGNRENVNGVNSNFAYLFGEMSNLWGFVNGKGDEILSSEAIQEMISRWIDKNDFKPKEAVATFNDLPKEAELKEIRGVTDENAVYVYDGEKWIKQSRLNFDGLDDVKKNIFYNEIVTRSYRDEVSSTDYWVTVIPFQDENGDKIEIKKGTTDKSEGETPREFFERTGSSFVVNASIFNGGGLYGIHIKDGEIYKDTPSKYEILGITKDREFKYYPSDTTSDTMLKDNVYNSFTGFASILKNGQELPLESFAKVGSYSETHPRVVVGTNTNKDLYVIVTDGRKSNNIGMTYEDITRISKSLNLMDAYSLDGGGSAQAIHNGNFIGGLIDNNLTTERKVYDFLYVPKKSSREIDSQVNTIAENSVRLKKIENNYIDRRMPVFDKESTFKAKSYFEDYFYVLEGKALYNKSIDDFSRLIGAIGGYNYVGSDKKHLHLEAKSKLTASVEGSSYTVSLIPNNPVWKTPSFTNGWKSDGTIKGKYIKVGDIVTITGYFLGTAGNFTKPIFYIDEGYRPKQQITFAVPVMGGSKEYNTLTINPNGSVSLAHDISTSNGKSGVQVHVSYTVL</sequence>
<protein>
    <submittedName>
        <fullName evidence="1">Uncharacterized protein</fullName>
    </submittedName>
</protein>